<evidence type="ECO:0000256" key="1">
    <source>
        <dbReference type="ARBA" id="ARBA00001579"/>
    </source>
</evidence>
<dbReference type="InterPro" id="IPR015424">
    <property type="entry name" value="PyrdxlP-dep_Trfase"/>
</dbReference>
<dbReference type="Proteomes" id="UP000289340">
    <property type="component" value="Chromosome 17"/>
</dbReference>
<dbReference type="PANTHER" id="PTHR43713">
    <property type="entry name" value="GLUTAMATE-1-SEMIALDEHYDE 2,1-AMINOMUTASE"/>
    <property type="match status" value="1"/>
</dbReference>
<dbReference type="Gene3D" id="3.40.640.10">
    <property type="entry name" value="Type I PLP-dependent aspartate aminotransferase-like (Major domain)"/>
    <property type="match status" value="1"/>
</dbReference>
<dbReference type="GO" id="GO:0030170">
    <property type="term" value="F:pyridoxal phosphate binding"/>
    <property type="evidence" value="ECO:0007669"/>
    <property type="project" value="InterPro"/>
</dbReference>
<evidence type="ECO:0000256" key="4">
    <source>
        <dbReference type="RuleBase" id="RU003560"/>
    </source>
</evidence>
<organism evidence="5 6">
    <name type="scientific">Glycine soja</name>
    <name type="common">Wild soybean</name>
    <dbReference type="NCBI Taxonomy" id="3848"/>
    <lineage>
        <taxon>Eukaryota</taxon>
        <taxon>Viridiplantae</taxon>
        <taxon>Streptophyta</taxon>
        <taxon>Embryophyta</taxon>
        <taxon>Tracheophyta</taxon>
        <taxon>Spermatophyta</taxon>
        <taxon>Magnoliopsida</taxon>
        <taxon>eudicotyledons</taxon>
        <taxon>Gunneridae</taxon>
        <taxon>Pentapetalae</taxon>
        <taxon>rosids</taxon>
        <taxon>fabids</taxon>
        <taxon>Fabales</taxon>
        <taxon>Fabaceae</taxon>
        <taxon>Papilionoideae</taxon>
        <taxon>50 kb inversion clade</taxon>
        <taxon>NPAAA clade</taxon>
        <taxon>indigoferoid/millettioid clade</taxon>
        <taxon>Phaseoleae</taxon>
        <taxon>Glycine</taxon>
        <taxon>Glycine subgen. Soja</taxon>
    </lineage>
</organism>
<dbReference type="PANTHER" id="PTHR43713:SF3">
    <property type="entry name" value="GLUTAMATE-1-SEMIALDEHYDE 2,1-AMINOMUTASE 1, CHLOROPLASTIC-RELATED"/>
    <property type="match status" value="1"/>
</dbReference>
<dbReference type="InterPro" id="IPR005814">
    <property type="entry name" value="Aminotrans_3"/>
</dbReference>
<dbReference type="SUPFAM" id="SSF53383">
    <property type="entry name" value="PLP-dependent transferases"/>
    <property type="match status" value="1"/>
</dbReference>
<dbReference type="GO" id="GO:0042286">
    <property type="term" value="F:glutamate-1-semialdehyde 2,1-aminomutase activity"/>
    <property type="evidence" value="ECO:0007669"/>
    <property type="project" value="UniProtKB-EC"/>
</dbReference>
<dbReference type="GO" id="GO:0009507">
    <property type="term" value="C:chloroplast"/>
    <property type="evidence" value="ECO:0007669"/>
    <property type="project" value="TreeGrafter"/>
</dbReference>
<dbReference type="EMBL" id="QZWG01000017">
    <property type="protein sequence ID" value="RZB58762.1"/>
    <property type="molecule type" value="Genomic_DNA"/>
</dbReference>
<comment type="catalytic activity">
    <reaction evidence="1">
        <text>(S)-4-amino-5-oxopentanoate = 5-aminolevulinate</text>
        <dbReference type="Rhea" id="RHEA:14265"/>
        <dbReference type="ChEBI" id="CHEBI:57501"/>
        <dbReference type="ChEBI" id="CHEBI:356416"/>
        <dbReference type="EC" id="5.4.3.8"/>
    </reaction>
</comment>
<name>A0A445GC25_GLYSO</name>
<dbReference type="InterPro" id="IPR015421">
    <property type="entry name" value="PyrdxlP-dep_Trfase_major"/>
</dbReference>
<evidence type="ECO:0000256" key="2">
    <source>
        <dbReference type="ARBA" id="ARBA00001933"/>
    </source>
</evidence>
<dbReference type="AlphaFoldDB" id="A0A445GC25"/>
<keyword evidence="6" id="KW-1185">Reference proteome</keyword>
<gene>
    <name evidence="5" type="ORF">D0Y65_047047</name>
</gene>
<proteinExistence type="inferred from homology"/>
<dbReference type="FunFam" id="3.90.1150.10:FF:000012">
    <property type="entry name" value="Glutamate-1-semialdehyde 2,1-aminomutase"/>
    <property type="match status" value="1"/>
</dbReference>
<evidence type="ECO:0000256" key="3">
    <source>
        <dbReference type="ARBA" id="ARBA00022898"/>
    </source>
</evidence>
<comment type="cofactor">
    <cofactor evidence="2">
        <name>pyridoxal 5'-phosphate</name>
        <dbReference type="ChEBI" id="CHEBI:597326"/>
    </cofactor>
</comment>
<dbReference type="Gene3D" id="3.90.1150.10">
    <property type="entry name" value="Aspartate Aminotransferase, domain 1"/>
    <property type="match status" value="1"/>
</dbReference>
<dbReference type="GO" id="GO:0008483">
    <property type="term" value="F:transaminase activity"/>
    <property type="evidence" value="ECO:0007669"/>
    <property type="project" value="InterPro"/>
</dbReference>
<dbReference type="PROSITE" id="PS00600">
    <property type="entry name" value="AA_TRANSFER_CLASS_3"/>
    <property type="match status" value="1"/>
</dbReference>
<comment type="similarity">
    <text evidence="4">Belongs to the class-III pyridoxal-phosphate-dependent aminotransferase family.</text>
</comment>
<reference evidence="5 6" key="1">
    <citation type="submission" date="2018-09" db="EMBL/GenBank/DDBJ databases">
        <title>A high-quality reference genome of wild soybean provides a powerful tool to mine soybean genomes.</title>
        <authorList>
            <person name="Xie M."/>
            <person name="Chung C.Y.L."/>
            <person name="Li M.-W."/>
            <person name="Wong F.-L."/>
            <person name="Chan T.-F."/>
            <person name="Lam H.-M."/>
        </authorList>
    </citation>
    <scope>NUCLEOTIDE SEQUENCE [LARGE SCALE GENOMIC DNA]</scope>
    <source>
        <strain evidence="6">cv. W05</strain>
        <tissue evidence="5">Hypocotyl of etiolated seedlings</tissue>
    </source>
</reference>
<dbReference type="InterPro" id="IPR049704">
    <property type="entry name" value="Aminotrans_3_PPA_site"/>
</dbReference>
<evidence type="ECO:0000313" key="5">
    <source>
        <dbReference type="EMBL" id="RZB58762.1"/>
    </source>
</evidence>
<dbReference type="InterPro" id="IPR015422">
    <property type="entry name" value="PyrdxlP-dep_Trfase_small"/>
</dbReference>
<accession>A0A445GC25</accession>
<protein>
    <submittedName>
        <fullName evidence="5">Glutamate-1-semialdehyde 2,1-aminomutase, chloroplastic</fullName>
    </submittedName>
</protein>
<evidence type="ECO:0000313" key="6">
    <source>
        <dbReference type="Proteomes" id="UP000289340"/>
    </source>
</evidence>
<sequence>MNMQRFDKIRREEIEILTFLDENGESKTSGFDSCIGMVGGQHEILGLEVSMHDGHEMADANNSICVVEDLMIPRVLWAREGQRLICGYYSHIQDIVVGNSGFIVPKFEFLDAIRKIAKENNALIIFDEAMTGFRSAYGGAPEYFGIVPDLTTLGKIIGGGLPVGAYGGRRDIMEMVAPAGHMYQAGTLSGNPLAMAAGIETLKLIKEPGTYEYLDKVTGELVQGILQVGKSAGHSMCGGHINGMFGFFFTEGPVFNFADAKKSDLAKFARFYRGMLKQGVYFAPLQFEVGFTSLAHTTEDIKMTIAARYDMI</sequence>
<comment type="caution">
    <text evidence="5">The sequence shown here is derived from an EMBL/GenBank/DDBJ whole genome shotgun (WGS) entry which is preliminary data.</text>
</comment>
<dbReference type="Pfam" id="PF00202">
    <property type="entry name" value="Aminotran_3"/>
    <property type="match status" value="1"/>
</dbReference>
<keyword evidence="3 4" id="KW-0663">Pyridoxal phosphate</keyword>